<gene>
    <name evidence="3" type="ORF">BTN85_2036</name>
</gene>
<evidence type="ECO:0000259" key="1">
    <source>
        <dbReference type="Pfam" id="PF00534"/>
    </source>
</evidence>
<dbReference type="AlphaFoldDB" id="A0A1Q6DSP1"/>
<dbReference type="InterPro" id="IPR001296">
    <property type="entry name" value="Glyco_trans_1"/>
</dbReference>
<comment type="caution">
    <text evidence="3">The sequence shown here is derived from an EMBL/GenBank/DDBJ whole genome shotgun (WGS) entry which is preliminary data.</text>
</comment>
<dbReference type="PANTHER" id="PTHR12526">
    <property type="entry name" value="GLYCOSYLTRANSFERASE"/>
    <property type="match status" value="1"/>
</dbReference>
<sequence length="370" mass="42470">MKILQTPIRFYPYTGGVENHVYDLSKKLIQLGNDVSVICSREPRDLKKKEEIDGIKVNRLRYYGKIANTNITPSLPLKLLKENFDLIHTHLPTPWNANWSSIISRLKNKPLVLTYHNDIVGEGINDYIAKYYNKTFLKTLLSNSDKIIITQPSYLNYSPYLKPFEDKVEVIPNGVDVNRFTPKYGEGEGIFFLGVLDEYHRYKGLDVLLKAFKKVSSKIDTELIIGGSGELLKEYKDLAKELNIENKVNFVGYIPERDLPRYYRKSNLFVLPSISSEQEGFGMVLLEAMASGLPVITTDVAGVSDEIKNNVYGKVIQPNNIEKLAKAITSILRNKEKKRKMGKRGRKLVEERFNWKKIAKKTNELYKEVL</sequence>
<dbReference type="EMBL" id="MSDW01000002">
    <property type="protein sequence ID" value="OKY77386.1"/>
    <property type="molecule type" value="Genomic_DNA"/>
</dbReference>
<keyword evidence="4" id="KW-1185">Reference proteome</keyword>
<dbReference type="Gene3D" id="3.40.50.2000">
    <property type="entry name" value="Glycogen Phosphorylase B"/>
    <property type="match status" value="2"/>
</dbReference>
<evidence type="ECO:0000313" key="3">
    <source>
        <dbReference type="EMBL" id="OKY77386.1"/>
    </source>
</evidence>
<protein>
    <submittedName>
        <fullName evidence="3">Glycosyltransferase, AglL family</fullName>
    </submittedName>
</protein>
<dbReference type="SUPFAM" id="SSF53756">
    <property type="entry name" value="UDP-Glycosyltransferase/glycogen phosphorylase"/>
    <property type="match status" value="1"/>
</dbReference>
<feature type="domain" description="Glycosyltransferase subfamily 4-like N-terminal" evidence="2">
    <location>
        <begin position="15"/>
        <end position="179"/>
    </location>
</feature>
<dbReference type="GO" id="GO:0016757">
    <property type="term" value="F:glycosyltransferase activity"/>
    <property type="evidence" value="ECO:0007669"/>
    <property type="project" value="InterPro"/>
</dbReference>
<accession>A0A1Q6DSP1</accession>
<evidence type="ECO:0000259" key="2">
    <source>
        <dbReference type="Pfam" id="PF13439"/>
    </source>
</evidence>
<feature type="domain" description="Glycosyl transferase family 1" evidence="1">
    <location>
        <begin position="186"/>
        <end position="347"/>
    </location>
</feature>
<evidence type="ECO:0000313" key="4">
    <source>
        <dbReference type="Proteomes" id="UP000185744"/>
    </source>
</evidence>
<dbReference type="InParanoid" id="A0A1Q6DSP1"/>
<dbReference type="Pfam" id="PF13439">
    <property type="entry name" value="Glyco_transf_4"/>
    <property type="match status" value="1"/>
</dbReference>
<dbReference type="Proteomes" id="UP000185744">
    <property type="component" value="Unassembled WGS sequence"/>
</dbReference>
<dbReference type="InterPro" id="IPR028098">
    <property type="entry name" value="Glyco_trans_4-like_N"/>
</dbReference>
<dbReference type="CDD" id="cd03801">
    <property type="entry name" value="GT4_PimA-like"/>
    <property type="match status" value="1"/>
</dbReference>
<proteinExistence type="predicted"/>
<name>A0A1Q6DSP1_METT1</name>
<dbReference type="STRING" id="1903181.BTN85_2036"/>
<organism evidence="3 4">
    <name type="scientific">Methanohalarchaeum thermophilum</name>
    <dbReference type="NCBI Taxonomy" id="1903181"/>
    <lineage>
        <taxon>Archaea</taxon>
        <taxon>Methanobacteriati</taxon>
        <taxon>Methanobacteriota</taxon>
        <taxon>Methanonatronarchaeia</taxon>
        <taxon>Methanonatronarchaeales</taxon>
        <taxon>Methanonatronarchaeaceae</taxon>
        <taxon>Candidatus Methanohalarchaeum</taxon>
    </lineage>
</organism>
<reference evidence="3" key="1">
    <citation type="submission" date="2016-12" db="EMBL/GenBank/DDBJ databases">
        <title>Discovery of methanogenic haloarchaea.</title>
        <authorList>
            <person name="Sorokin D.Y."/>
            <person name="Makarova K.S."/>
            <person name="Abbas B."/>
            <person name="Ferrer M."/>
            <person name="Golyshin P.N."/>
        </authorList>
    </citation>
    <scope>NUCLEOTIDE SEQUENCE [LARGE SCALE GENOMIC DNA]</scope>
    <source>
        <strain evidence="3">HMET1</strain>
    </source>
</reference>
<dbReference type="Pfam" id="PF00534">
    <property type="entry name" value="Glycos_transf_1"/>
    <property type="match status" value="1"/>
</dbReference>
<dbReference type="FunCoup" id="A0A1Q6DSP1">
    <property type="interactions" value="66"/>
</dbReference>